<accession>A0A8S5QSL0</accession>
<dbReference type="InterPro" id="IPR032111">
    <property type="entry name" value="Clostridium_phage_holin"/>
</dbReference>
<organism evidence="2">
    <name type="scientific">Phage sp. ctez94</name>
    <dbReference type="NCBI Taxonomy" id="2826750"/>
    <lineage>
        <taxon>Viruses</taxon>
    </lineage>
</organism>
<feature type="transmembrane region" description="Helical" evidence="1">
    <location>
        <begin position="6"/>
        <end position="25"/>
    </location>
</feature>
<protein>
    <submittedName>
        <fullName evidence="2">Holin</fullName>
    </submittedName>
</protein>
<feature type="transmembrane region" description="Helical" evidence="1">
    <location>
        <begin position="37"/>
        <end position="57"/>
    </location>
</feature>
<evidence type="ECO:0000256" key="1">
    <source>
        <dbReference type="SAM" id="Phobius"/>
    </source>
</evidence>
<reference evidence="2" key="1">
    <citation type="journal article" date="2021" name="Proc. Natl. Acad. Sci. U.S.A.">
        <title>A Catalog of Tens of Thousands of Viruses from Human Metagenomes Reveals Hidden Associations with Chronic Diseases.</title>
        <authorList>
            <person name="Tisza M.J."/>
            <person name="Buck C.B."/>
        </authorList>
    </citation>
    <scope>NUCLEOTIDE SEQUENCE</scope>
    <source>
        <strain evidence="2">Ctez94</strain>
    </source>
</reference>
<keyword evidence="1" id="KW-0812">Transmembrane</keyword>
<dbReference type="EMBL" id="BK015726">
    <property type="protein sequence ID" value="DAE22080.1"/>
    <property type="molecule type" value="Genomic_DNA"/>
</dbReference>
<proteinExistence type="predicted"/>
<sequence>MDLSFLSDYYIPVVLVACLVVGYCIKHITWLDKIANEYIPTILAVLGAVLAVLSAYLGKSPVTLETVVYGAFTGLASTGLHQAFTQIINKSNKEGE</sequence>
<keyword evidence="1" id="KW-0472">Membrane</keyword>
<keyword evidence="1" id="KW-1133">Transmembrane helix</keyword>
<evidence type="ECO:0000313" key="2">
    <source>
        <dbReference type="EMBL" id="DAE22080.1"/>
    </source>
</evidence>
<name>A0A8S5QSL0_9VIRU</name>
<dbReference type="Pfam" id="PF16079">
    <property type="entry name" value="Phage_holin_5_2"/>
    <property type="match status" value="1"/>
</dbReference>